<dbReference type="GO" id="GO:0003735">
    <property type="term" value="F:structural constituent of ribosome"/>
    <property type="evidence" value="ECO:0007669"/>
    <property type="project" value="InterPro"/>
</dbReference>
<evidence type="ECO:0000313" key="7">
    <source>
        <dbReference type="Proteomes" id="UP000177050"/>
    </source>
</evidence>
<dbReference type="GO" id="GO:0005737">
    <property type="term" value="C:cytoplasm"/>
    <property type="evidence" value="ECO:0007669"/>
    <property type="project" value="UniProtKB-ARBA"/>
</dbReference>
<dbReference type="FunFam" id="3.30.1490.10:FF:000001">
    <property type="entry name" value="30S ribosomal protein S8"/>
    <property type="match status" value="1"/>
</dbReference>
<protein>
    <recommendedName>
        <fullName evidence="4">Small ribosomal subunit protein uS8</fullName>
    </recommendedName>
    <alternativeName>
        <fullName evidence="5">30S ribosomal protein S8</fullName>
    </alternativeName>
</protein>
<evidence type="ECO:0000256" key="4">
    <source>
        <dbReference type="ARBA" id="ARBA00035258"/>
    </source>
</evidence>
<dbReference type="Pfam" id="PF00410">
    <property type="entry name" value="Ribosomal_S8"/>
    <property type="match status" value="1"/>
</dbReference>
<gene>
    <name evidence="6" type="ORF">A3K52_01185</name>
</gene>
<evidence type="ECO:0000256" key="3">
    <source>
        <dbReference type="ARBA" id="ARBA00023274"/>
    </source>
</evidence>
<reference evidence="6 7" key="1">
    <citation type="journal article" date="2016" name="Nat. Commun.">
        <title>Thousands of microbial genomes shed light on interconnected biogeochemical processes in an aquifer system.</title>
        <authorList>
            <person name="Anantharaman K."/>
            <person name="Brown C.T."/>
            <person name="Hug L.A."/>
            <person name="Sharon I."/>
            <person name="Castelle C.J."/>
            <person name="Probst A.J."/>
            <person name="Thomas B.C."/>
            <person name="Singh A."/>
            <person name="Wilkins M.J."/>
            <person name="Karaoz U."/>
            <person name="Brodie E.L."/>
            <person name="Williams K.H."/>
            <person name="Hubbard S.S."/>
            <person name="Banfield J.F."/>
        </authorList>
    </citation>
    <scope>NUCLEOTIDE SEQUENCE [LARGE SCALE GENOMIC DNA]</scope>
</reference>
<dbReference type="AlphaFoldDB" id="A0A1F7KZY0"/>
<dbReference type="EMBL" id="MGBR01000001">
    <property type="protein sequence ID" value="OGK73391.1"/>
    <property type="molecule type" value="Genomic_DNA"/>
</dbReference>
<dbReference type="GO" id="GO:1990904">
    <property type="term" value="C:ribonucleoprotein complex"/>
    <property type="evidence" value="ECO:0007669"/>
    <property type="project" value="UniProtKB-KW"/>
</dbReference>
<comment type="similarity">
    <text evidence="1">Belongs to the universal ribosomal protein uS8 family.</text>
</comment>
<organism evidence="6 7">
    <name type="scientific">Candidatus Roizmanbacteria bacterium RIFOXYD1_FULL_38_12</name>
    <dbReference type="NCBI Taxonomy" id="1802093"/>
    <lineage>
        <taxon>Bacteria</taxon>
        <taxon>Candidatus Roizmaniibacteriota</taxon>
    </lineage>
</organism>
<sequence>MNDPIIDLIISIKNGYMASKERVIMNHSSYKAVVANKLKKLGFVKEVLISGDIKKQIEIELLYKEGEPALSGVKLHSTPGKRMYVSYKKMKSVLGGMGYSFVSTSKGIMTNTESKKSKLGGELLFSLW</sequence>
<dbReference type="SUPFAM" id="SSF56047">
    <property type="entry name" value="Ribosomal protein S8"/>
    <property type="match status" value="1"/>
</dbReference>
<dbReference type="GO" id="GO:0005840">
    <property type="term" value="C:ribosome"/>
    <property type="evidence" value="ECO:0007669"/>
    <property type="project" value="UniProtKB-KW"/>
</dbReference>
<evidence type="ECO:0000256" key="2">
    <source>
        <dbReference type="ARBA" id="ARBA00022980"/>
    </source>
</evidence>
<keyword evidence="2 6" id="KW-0689">Ribosomal protein</keyword>
<evidence type="ECO:0000256" key="5">
    <source>
        <dbReference type="ARBA" id="ARBA00035525"/>
    </source>
</evidence>
<dbReference type="InterPro" id="IPR000630">
    <property type="entry name" value="Ribosomal_uS8"/>
</dbReference>
<dbReference type="Gene3D" id="3.30.1490.10">
    <property type="match status" value="1"/>
</dbReference>
<comment type="caution">
    <text evidence="6">The sequence shown here is derived from an EMBL/GenBank/DDBJ whole genome shotgun (WGS) entry which is preliminary data.</text>
</comment>
<proteinExistence type="inferred from homology"/>
<name>A0A1F7KZY0_9BACT</name>
<dbReference type="Proteomes" id="UP000177050">
    <property type="component" value="Unassembled WGS sequence"/>
</dbReference>
<evidence type="ECO:0000313" key="6">
    <source>
        <dbReference type="EMBL" id="OGK73391.1"/>
    </source>
</evidence>
<dbReference type="PANTHER" id="PTHR11758">
    <property type="entry name" value="40S RIBOSOMAL PROTEIN S15A"/>
    <property type="match status" value="1"/>
</dbReference>
<dbReference type="GO" id="GO:0006412">
    <property type="term" value="P:translation"/>
    <property type="evidence" value="ECO:0007669"/>
    <property type="project" value="InterPro"/>
</dbReference>
<keyword evidence="3" id="KW-0687">Ribonucleoprotein</keyword>
<evidence type="ECO:0000256" key="1">
    <source>
        <dbReference type="ARBA" id="ARBA00006471"/>
    </source>
</evidence>
<dbReference type="Gene3D" id="3.30.1370.30">
    <property type="match status" value="1"/>
</dbReference>
<accession>A0A1F7KZY0</accession>
<dbReference type="InterPro" id="IPR035987">
    <property type="entry name" value="Ribosomal_uS8_sf"/>
</dbReference>